<evidence type="ECO:0008006" key="3">
    <source>
        <dbReference type="Google" id="ProtNLM"/>
    </source>
</evidence>
<dbReference type="Proteomes" id="UP001432312">
    <property type="component" value="Chromosome"/>
</dbReference>
<protein>
    <recommendedName>
        <fullName evidence="3">Transposase</fullName>
    </recommendedName>
</protein>
<keyword evidence="2" id="KW-1185">Reference proteome</keyword>
<gene>
    <name evidence="1" type="ORF">OHA91_21505</name>
</gene>
<proteinExistence type="predicted"/>
<organism evidence="1 2">
    <name type="scientific">Streptomyces erythrochromogenes</name>
    <dbReference type="NCBI Taxonomy" id="285574"/>
    <lineage>
        <taxon>Bacteria</taxon>
        <taxon>Bacillati</taxon>
        <taxon>Actinomycetota</taxon>
        <taxon>Actinomycetes</taxon>
        <taxon>Kitasatosporales</taxon>
        <taxon>Streptomycetaceae</taxon>
        <taxon>Streptomyces</taxon>
    </lineage>
</organism>
<dbReference type="EMBL" id="CP108036">
    <property type="protein sequence ID" value="WUN80870.1"/>
    <property type="molecule type" value="Genomic_DNA"/>
</dbReference>
<evidence type="ECO:0000313" key="2">
    <source>
        <dbReference type="Proteomes" id="UP001432312"/>
    </source>
</evidence>
<dbReference type="RefSeq" id="WP_031155273.1">
    <property type="nucleotide sequence ID" value="NZ_CP108036.1"/>
</dbReference>
<evidence type="ECO:0000313" key="1">
    <source>
        <dbReference type="EMBL" id="WUN80870.1"/>
    </source>
</evidence>
<accession>A0ABZ1QDZ6</accession>
<sequence length="169" mass="19736">MPRRRPGALRAELALPQAMYTGAGHCGGFQPPRPWPTRIDRLSSRTVAAIHREECRRPYDEGLWPGATATALATCRSFLTLPGRWLYLRRDYCGCEQCDLRNDIAVARDLLELVVHRLPPWPRRELEALLAGLDEELWRRTVPDPFAHRQPHRRGAWWRRRLYDLDHLL</sequence>
<reference evidence="1" key="1">
    <citation type="submission" date="2022-10" db="EMBL/GenBank/DDBJ databases">
        <title>The complete genomes of actinobacterial strains from the NBC collection.</title>
        <authorList>
            <person name="Joergensen T.S."/>
            <person name="Alvarez Arevalo M."/>
            <person name="Sterndorff E.B."/>
            <person name="Faurdal D."/>
            <person name="Vuksanovic O."/>
            <person name="Mourched A.-S."/>
            <person name="Charusanti P."/>
            <person name="Shaw S."/>
            <person name="Blin K."/>
            <person name="Weber T."/>
        </authorList>
    </citation>
    <scope>NUCLEOTIDE SEQUENCE</scope>
    <source>
        <strain evidence="1">NBC_00303</strain>
    </source>
</reference>
<dbReference type="GeneID" id="95498667"/>
<name>A0ABZ1QDZ6_9ACTN</name>